<dbReference type="RefSeq" id="NP_048370.1">
    <property type="nucleotide sequence ID" value="NC_000852.5"/>
</dbReference>
<reference evidence="1 2" key="8">
    <citation type="journal article" date="2010" name="J. Virol.">
        <title>Microarray analysis of Paramecium bursaria chlorella virus 1 transcription.</title>
        <authorList>
            <person name="Yanai-Balser G.M."/>
            <person name="Duncan G.A."/>
            <person name="Eudy J.D."/>
            <person name="Wang D."/>
            <person name="Li X."/>
            <person name="Agarkova I.V."/>
            <person name="Dunigan D.D."/>
            <person name="Van Etten J.L."/>
        </authorList>
    </citation>
    <scope>NUCLEOTIDE SEQUENCE [LARGE SCALE GENOMIC DNA]</scope>
</reference>
<dbReference type="EMBL" id="JF411744">
    <property type="protein sequence ID" value="AAC96390.1"/>
    <property type="molecule type" value="Genomic_DNA"/>
</dbReference>
<protein>
    <submittedName>
        <fullName evidence="1">Uncharacterized protein</fullName>
    </submittedName>
</protein>
<reference evidence="1 2" key="1">
    <citation type="journal article" date="1995" name="Virology">
        <title>Analysis of 45 kb of DNA located at the left end of the chlorella virus PBCV-1 genome.</title>
        <authorList>
            <person name="Lu Z."/>
            <person name="Li Y."/>
            <person name="Zhang Y."/>
            <person name="Kutish G.F."/>
            <person name="Rock D.L."/>
            <person name="Van Etten J.L."/>
        </authorList>
    </citation>
    <scope>NUCLEOTIDE SEQUENCE [LARGE SCALE GENOMIC DNA]</scope>
</reference>
<dbReference type="PIR" id="T17512">
    <property type="entry name" value="T17512"/>
</dbReference>
<reference evidence="1 2" key="5">
    <citation type="journal article" date="1997" name="Virology">
        <title>Analysis of 74 kb of DNA located at the right end of the 330-kb chlorella virus PBCV-1 genome.</title>
        <authorList>
            <person name="Li Y."/>
            <person name="Lu Z."/>
            <person name="Sun L."/>
            <person name="Ropp S."/>
            <person name="Kutish G.F."/>
            <person name="Rock D.L."/>
            <person name="Van Etten J.L."/>
        </authorList>
    </citation>
    <scope>NUCLEOTIDE SEQUENCE [LARGE SCALE GENOMIC DNA]</scope>
</reference>
<sequence>MSLSIRVSPPEITFSTIEFALIVPVSPFVDTTLPLVNIFASNTFAFKFPDDRMFAVISPIITFASNAKPDIDTAFKFDILAFVAITPFPLPFTNDKLVKLPLVIVREFT</sequence>
<accession>Q89357</accession>
<proteinExistence type="predicted"/>
<evidence type="ECO:0000313" key="1">
    <source>
        <dbReference type="EMBL" id="AAC96390.1"/>
    </source>
</evidence>
<reference evidence="1 2" key="2">
    <citation type="journal article" date="1995" name="Virology">
        <title>Analysis of 43 kb of the Chlorella virus PBCV-1 330-kb genome: map positions 45 to 88.</title>
        <authorList>
            <person name="Li Y."/>
            <person name="Lu Z."/>
            <person name="Burbank D.E."/>
            <person name="Kutish G.F."/>
            <person name="Rock D.L."/>
            <person name="Van Etten J.L."/>
        </authorList>
    </citation>
    <scope>NUCLEOTIDE SEQUENCE [LARGE SCALE GENOMIC DNA]</scope>
</reference>
<reference evidence="1 2" key="7">
    <citation type="journal article" date="2000" name="Virology">
        <title>Characterization of a beta-1,3-glucanase encoded by chlorella virus PBCV-1.</title>
        <authorList>
            <person name="Sun L."/>
            <person name="Gurnon J.R."/>
            <person name="Adams B.J."/>
            <person name="Graves M.V."/>
            <person name="Van Etten J.L."/>
        </authorList>
    </citation>
    <scope>NUCLEOTIDE SEQUENCE [LARGE SCALE GENOMIC DNA]</scope>
</reference>
<reference evidence="1 2" key="6">
    <citation type="journal article" date="1999" name="Virology">
        <title>Chlorella virus PBCV-1 encodes a functional homospermidine synthase.</title>
        <authorList>
            <person name="Kaiser A."/>
            <person name="Vollmert M."/>
            <person name="Tholl D."/>
            <person name="Graves M.V."/>
            <person name="Gurnon J.R."/>
            <person name="Xing W."/>
            <person name="Lisec A.D."/>
            <person name="Nickerson K.W."/>
            <person name="Van Etten J.L."/>
        </authorList>
    </citation>
    <scope>NUCLEOTIDE SEQUENCE [LARGE SCALE GENOMIC DNA]</scope>
</reference>
<reference evidence="1 2" key="3">
    <citation type="journal article" date="1996" name="Virology">
        <title>Analysis of 94 kb of the chlorella virus PBCV-1 330-kb genome: map positions 88 to 182.</title>
        <authorList>
            <person name="Lu Z."/>
            <person name="Li Y."/>
            <person name="Que Q."/>
            <person name="Kutish G.F."/>
            <person name="Rock D.L."/>
            <person name="Van Etten J.L."/>
        </authorList>
    </citation>
    <scope>NUCLEOTIDE SEQUENCE [LARGE SCALE GENOMIC DNA]</scope>
</reference>
<reference evidence="1 2" key="4">
    <citation type="journal article" date="1996" name="Virology">
        <title>Analysis of 76 kb of the chlorella virus PBCV-1 330-kb genome: map positions 182 to 258.</title>
        <authorList>
            <person name="Kutish G.F."/>
            <person name="Li Y."/>
            <person name="Lu Z."/>
            <person name="Furuta M."/>
            <person name="Rock D.L."/>
            <person name="Van Etten J.L."/>
        </authorList>
    </citation>
    <scope>NUCLEOTIDE SEQUENCE [LARGE SCALE GENOMIC DNA]</scope>
</reference>
<evidence type="ECO:0000313" key="2">
    <source>
        <dbReference type="Proteomes" id="UP000000862"/>
    </source>
</evidence>
<dbReference type="GeneID" id="917896"/>
<dbReference type="KEGG" id="vg:917896"/>
<dbReference type="Proteomes" id="UP000000862">
    <property type="component" value="Segment"/>
</dbReference>
<organism evidence="1 2">
    <name type="scientific">Paramecium bursaria Chlorella virus 1</name>
    <name type="common">PBCV-1</name>
    <dbReference type="NCBI Taxonomy" id="10506"/>
    <lineage>
        <taxon>Viruses</taxon>
        <taxon>Varidnaviria</taxon>
        <taxon>Bamfordvirae</taxon>
        <taxon>Nucleocytoviricota</taxon>
        <taxon>Megaviricetes</taxon>
        <taxon>Algavirales</taxon>
        <taxon>Phycodnaviridae</taxon>
        <taxon>Chlorovirus</taxon>
        <taxon>Chlorovirus vanettense</taxon>
    </lineage>
</organism>
<organismHost>
    <name type="scientific">Chlorella</name>
    <dbReference type="NCBI Taxonomy" id="3071"/>
</organismHost>
<gene>
    <name evidence="1" type="primary">a022R</name>
</gene>
<name>Q89357_PBCV1</name>
<keyword evidence="2" id="KW-1185">Reference proteome</keyword>